<evidence type="ECO:0000256" key="1">
    <source>
        <dbReference type="ARBA" id="ARBA00022741"/>
    </source>
</evidence>
<dbReference type="Gene3D" id="3.40.50.300">
    <property type="entry name" value="P-loop containing nucleotide triphosphate hydrolases"/>
    <property type="match status" value="1"/>
</dbReference>
<dbReference type="GO" id="GO:0005525">
    <property type="term" value="F:GTP binding"/>
    <property type="evidence" value="ECO:0007669"/>
    <property type="project" value="InterPro"/>
</dbReference>
<name>H2YDJ7_CIOSA</name>
<organism evidence="2 3">
    <name type="scientific">Ciona savignyi</name>
    <name type="common">Pacific transparent sea squirt</name>
    <dbReference type="NCBI Taxonomy" id="51511"/>
    <lineage>
        <taxon>Eukaryota</taxon>
        <taxon>Metazoa</taxon>
        <taxon>Chordata</taxon>
        <taxon>Tunicata</taxon>
        <taxon>Ascidiacea</taxon>
        <taxon>Phlebobranchia</taxon>
        <taxon>Cionidae</taxon>
        <taxon>Ciona</taxon>
    </lineage>
</organism>
<reference evidence="2" key="2">
    <citation type="submission" date="2025-08" db="UniProtKB">
        <authorList>
            <consortium name="Ensembl"/>
        </authorList>
    </citation>
    <scope>IDENTIFICATION</scope>
</reference>
<dbReference type="OMA" id="RINDHYM"/>
<dbReference type="InterPro" id="IPR027417">
    <property type="entry name" value="P-loop_NTPase"/>
</dbReference>
<dbReference type="InterPro" id="IPR051978">
    <property type="entry name" value="Rho-GAP_domain"/>
</dbReference>
<dbReference type="GO" id="GO:0005096">
    <property type="term" value="F:GTPase activator activity"/>
    <property type="evidence" value="ECO:0007669"/>
    <property type="project" value="TreeGrafter"/>
</dbReference>
<sequence length="291" mass="32668">MSKEKRKSVFNVAVVGLSGTEQIKGTSGVGKSCLCNRFIREEADNYYPDHTSVLSQSDFGGRVVNNDHFLYWGDVTKKDDNGLDYKFNVIEQTEFIDDQSYQPHRSSSNQLYVKRCAQTKISSAEKMMYICTDQLGIESDFDIKLMPEGKITIDGFIICFDVSFVNNRSIDDQVRFVQNVYHYLAKTKKPILFALTKCDEQVAPFVSEGTQFAASCGGKRSNGIPVVETSASENINVTQAFLTLAQLIDKSRSKTKIVSFDDAAHARKELLKDAKKQLESLLADSVVHYDE</sequence>
<dbReference type="GO" id="GO:0050770">
    <property type="term" value="P:regulation of axonogenesis"/>
    <property type="evidence" value="ECO:0007669"/>
    <property type="project" value="TreeGrafter"/>
</dbReference>
<dbReference type="STRING" id="51511.ENSCSAVP00000003395"/>
<keyword evidence="1" id="KW-0547">Nucleotide-binding</keyword>
<evidence type="ECO:0000313" key="2">
    <source>
        <dbReference type="Ensembl" id="ENSCSAVP00000003395.1"/>
    </source>
</evidence>
<dbReference type="PANTHER" id="PTHR46005:SF4">
    <property type="entry name" value="RHO GTPASE-ACTIVATING PROTEIN 190"/>
    <property type="match status" value="1"/>
</dbReference>
<dbReference type="HOGENOM" id="CLU_1016549_0_0_1"/>
<reference evidence="2" key="3">
    <citation type="submission" date="2025-09" db="UniProtKB">
        <authorList>
            <consortium name="Ensembl"/>
        </authorList>
    </citation>
    <scope>IDENTIFICATION</scope>
</reference>
<proteinExistence type="predicted"/>
<dbReference type="Pfam" id="PF00071">
    <property type="entry name" value="Ras"/>
    <property type="match status" value="1"/>
</dbReference>
<dbReference type="InterPro" id="IPR001806">
    <property type="entry name" value="Small_GTPase"/>
</dbReference>
<dbReference type="PRINTS" id="PR00449">
    <property type="entry name" value="RASTRNSFRMNG"/>
</dbReference>
<dbReference type="GO" id="GO:0007266">
    <property type="term" value="P:Rho protein signal transduction"/>
    <property type="evidence" value="ECO:0007669"/>
    <property type="project" value="TreeGrafter"/>
</dbReference>
<evidence type="ECO:0000313" key="3">
    <source>
        <dbReference type="Proteomes" id="UP000007875"/>
    </source>
</evidence>
<dbReference type="eggNOG" id="KOG4271">
    <property type="taxonomic scope" value="Eukaryota"/>
</dbReference>
<protein>
    <submittedName>
        <fullName evidence="2">Uncharacterized protein</fullName>
    </submittedName>
</protein>
<dbReference type="GO" id="GO:0008361">
    <property type="term" value="P:regulation of cell size"/>
    <property type="evidence" value="ECO:0007669"/>
    <property type="project" value="TreeGrafter"/>
</dbReference>
<dbReference type="GO" id="GO:0003924">
    <property type="term" value="F:GTPase activity"/>
    <property type="evidence" value="ECO:0007669"/>
    <property type="project" value="InterPro"/>
</dbReference>
<dbReference type="SUPFAM" id="SSF52540">
    <property type="entry name" value="P-loop containing nucleoside triphosphate hydrolases"/>
    <property type="match status" value="1"/>
</dbReference>
<accession>H2YDJ7</accession>
<dbReference type="GeneTree" id="ENSGT00940000154553"/>
<dbReference type="InParanoid" id="H2YDJ7"/>
<reference evidence="3" key="1">
    <citation type="submission" date="2003-08" db="EMBL/GenBank/DDBJ databases">
        <authorList>
            <person name="Birren B."/>
            <person name="Nusbaum C."/>
            <person name="Abebe A."/>
            <person name="Abouelleil A."/>
            <person name="Adekoya E."/>
            <person name="Ait-zahra M."/>
            <person name="Allen N."/>
            <person name="Allen T."/>
            <person name="An P."/>
            <person name="Anderson M."/>
            <person name="Anderson S."/>
            <person name="Arachchi H."/>
            <person name="Armbruster J."/>
            <person name="Bachantsang P."/>
            <person name="Baldwin J."/>
            <person name="Barry A."/>
            <person name="Bayul T."/>
            <person name="Blitshsteyn B."/>
            <person name="Bloom T."/>
            <person name="Blye J."/>
            <person name="Boguslavskiy L."/>
            <person name="Borowsky M."/>
            <person name="Boukhgalter B."/>
            <person name="Brunache A."/>
            <person name="Butler J."/>
            <person name="Calixte N."/>
            <person name="Calvo S."/>
            <person name="Camarata J."/>
            <person name="Campo K."/>
            <person name="Chang J."/>
            <person name="Cheshatsang Y."/>
            <person name="Citroen M."/>
            <person name="Collymore A."/>
            <person name="Considine T."/>
            <person name="Cook A."/>
            <person name="Cooke P."/>
            <person name="Corum B."/>
            <person name="Cuomo C."/>
            <person name="David R."/>
            <person name="Dawoe T."/>
            <person name="Degray S."/>
            <person name="Dodge S."/>
            <person name="Dooley K."/>
            <person name="Dorje P."/>
            <person name="Dorjee K."/>
            <person name="Dorris L."/>
            <person name="Duffey N."/>
            <person name="Dupes A."/>
            <person name="Elkins T."/>
            <person name="Engels R."/>
            <person name="Erickson J."/>
            <person name="Farina A."/>
            <person name="Faro S."/>
            <person name="Ferreira P."/>
            <person name="Fischer H."/>
            <person name="Fitzgerald M."/>
            <person name="Foley K."/>
            <person name="Gage D."/>
            <person name="Galagan J."/>
            <person name="Gearin G."/>
            <person name="Gnerre S."/>
            <person name="Gnirke A."/>
            <person name="Goyette A."/>
            <person name="Graham J."/>
            <person name="Grandbois E."/>
            <person name="Gyaltsen K."/>
            <person name="Hafez N."/>
            <person name="Hagopian D."/>
            <person name="Hagos B."/>
            <person name="Hall J."/>
            <person name="Hatcher B."/>
            <person name="Heller A."/>
            <person name="Higgins H."/>
            <person name="Honan T."/>
            <person name="Horn A."/>
            <person name="Houde N."/>
            <person name="Hughes L."/>
            <person name="Hulme W."/>
            <person name="Husby E."/>
            <person name="Iliev I."/>
            <person name="Jaffe D."/>
            <person name="Jones C."/>
            <person name="Kamal M."/>
            <person name="Kamat A."/>
            <person name="Kamvysselis M."/>
            <person name="Karlsson E."/>
            <person name="Kells C."/>
            <person name="Kieu A."/>
            <person name="Kisner P."/>
            <person name="Kodira C."/>
            <person name="Kulbokas E."/>
            <person name="Labutti K."/>
            <person name="Lama D."/>
            <person name="Landers T."/>
            <person name="Leger J."/>
            <person name="Levine S."/>
            <person name="Lewis D."/>
            <person name="Lewis T."/>
            <person name="Lindblad-toh K."/>
            <person name="Liu X."/>
            <person name="Lokyitsang T."/>
            <person name="Lokyitsang Y."/>
            <person name="Lucien O."/>
            <person name="Lui A."/>
            <person name="Ma L.J."/>
            <person name="Mabbitt R."/>
            <person name="Macdonald J."/>
            <person name="Maclean C."/>
            <person name="Major J."/>
            <person name="Manning J."/>
            <person name="Marabella R."/>
            <person name="Maru K."/>
            <person name="Matthews C."/>
            <person name="Mauceli E."/>
            <person name="Mccarthy M."/>
            <person name="Mcdonough S."/>
            <person name="Mcghee T."/>
            <person name="Meldrim J."/>
            <person name="Meneus L."/>
            <person name="Mesirov J."/>
            <person name="Mihalev A."/>
            <person name="Mihova T."/>
            <person name="Mikkelsen T."/>
            <person name="Mlenga V."/>
            <person name="Moru K."/>
            <person name="Mozes J."/>
            <person name="Mulrain L."/>
            <person name="Munson G."/>
            <person name="Naylor J."/>
            <person name="Newes C."/>
            <person name="Nguyen C."/>
            <person name="Nguyen N."/>
            <person name="Nguyen T."/>
            <person name="Nicol R."/>
            <person name="Nielsen C."/>
            <person name="Nizzari M."/>
            <person name="Norbu C."/>
            <person name="Norbu N."/>
            <person name="O'donnell P."/>
            <person name="Okoawo O."/>
            <person name="O'leary S."/>
            <person name="Omotosho B."/>
            <person name="O'neill K."/>
            <person name="Osman S."/>
            <person name="Parker S."/>
            <person name="Perrin D."/>
            <person name="Phunkhang P."/>
            <person name="Piqani B."/>
            <person name="Purcell S."/>
            <person name="Rachupka T."/>
            <person name="Ramasamy U."/>
            <person name="Rameau R."/>
            <person name="Ray V."/>
            <person name="Raymond C."/>
            <person name="Retta R."/>
            <person name="Richardson S."/>
            <person name="Rise C."/>
            <person name="Rodriguez J."/>
            <person name="Rogers J."/>
            <person name="Rogov P."/>
            <person name="Rutman M."/>
            <person name="Schupbach R."/>
            <person name="Seaman C."/>
            <person name="Settipalli S."/>
            <person name="Sharpe T."/>
            <person name="Sheridan J."/>
            <person name="Sherpa N."/>
            <person name="Shi J."/>
            <person name="Smirnov S."/>
            <person name="Smith C."/>
            <person name="Sougnez C."/>
            <person name="Spencer B."/>
            <person name="Stalker J."/>
            <person name="Stange-thomann N."/>
            <person name="Stavropoulos S."/>
            <person name="Stetson K."/>
            <person name="Stone C."/>
            <person name="Stone S."/>
            <person name="Stubbs M."/>
            <person name="Talamas J."/>
            <person name="Tchuinga P."/>
            <person name="Tenzing P."/>
            <person name="Tesfaye S."/>
            <person name="Theodore J."/>
            <person name="Thoulutsang Y."/>
            <person name="Topham K."/>
            <person name="Towey S."/>
            <person name="Tsamla T."/>
            <person name="Tsomo N."/>
            <person name="Vallee D."/>
            <person name="Vassiliev H."/>
            <person name="Venkataraman V."/>
            <person name="Vinson J."/>
            <person name="Vo A."/>
            <person name="Wade C."/>
            <person name="Wang S."/>
            <person name="Wangchuk T."/>
            <person name="Wangdi T."/>
            <person name="Whittaker C."/>
            <person name="Wilkinson J."/>
            <person name="Wu Y."/>
            <person name="Wyman D."/>
            <person name="Yadav S."/>
            <person name="Yang S."/>
            <person name="Yang X."/>
            <person name="Yeager S."/>
            <person name="Yee E."/>
            <person name="Young G."/>
            <person name="Zainoun J."/>
            <person name="Zembeck L."/>
            <person name="Zimmer A."/>
            <person name="Zody M."/>
            <person name="Lander E."/>
        </authorList>
    </citation>
    <scope>NUCLEOTIDE SEQUENCE [LARGE SCALE GENOMIC DNA]</scope>
</reference>
<dbReference type="PANTHER" id="PTHR46005">
    <property type="entry name" value="RHO GTPASE-ACTIVATING PROTEIN 190"/>
    <property type="match status" value="1"/>
</dbReference>
<dbReference type="Proteomes" id="UP000007875">
    <property type="component" value="Unassembled WGS sequence"/>
</dbReference>
<dbReference type="Ensembl" id="ENSCSAVT00000003446.1">
    <property type="protein sequence ID" value="ENSCSAVP00000003395.1"/>
    <property type="gene ID" value="ENSCSAVG00000002017.1"/>
</dbReference>
<keyword evidence="3" id="KW-1185">Reference proteome</keyword>
<dbReference type="GO" id="GO:0005829">
    <property type="term" value="C:cytosol"/>
    <property type="evidence" value="ECO:0007669"/>
    <property type="project" value="TreeGrafter"/>
</dbReference>
<dbReference type="AlphaFoldDB" id="H2YDJ7"/>